<dbReference type="EMBL" id="JBHSFK010000049">
    <property type="protein sequence ID" value="MFC4506945.1"/>
    <property type="molecule type" value="Genomic_DNA"/>
</dbReference>
<name>A0ABV9B7F7_9ACTN</name>
<organism evidence="3 4">
    <name type="scientific">Streptomyces vulcanius</name>
    <dbReference type="NCBI Taxonomy" id="1441876"/>
    <lineage>
        <taxon>Bacteria</taxon>
        <taxon>Bacillati</taxon>
        <taxon>Actinomycetota</taxon>
        <taxon>Actinomycetes</taxon>
        <taxon>Kitasatosporales</taxon>
        <taxon>Streptomycetaceae</taxon>
        <taxon>Streptomyces</taxon>
    </lineage>
</organism>
<dbReference type="InterPro" id="IPR024983">
    <property type="entry name" value="CHAT_dom"/>
</dbReference>
<feature type="region of interest" description="Disordered" evidence="1">
    <location>
        <begin position="400"/>
        <end position="434"/>
    </location>
</feature>
<accession>A0ABV9B7F7</accession>
<evidence type="ECO:0000313" key="3">
    <source>
        <dbReference type="EMBL" id="MFC4506945.1"/>
    </source>
</evidence>
<sequence>MSDVRTAVDVMLVRCEAAWTPVVERQVAEAGDDPSGWLPAGAALLRASWSEGGRACAVAAAALMEYALDVGPRHHPRRPRWVLHLWLAERTLALRHGDHRLSDDVHHHLAAQTQGRAPDDPVRVAATYPEEPLPRHFEPPRPSERHAAALADGLPMDDLARPSLLIRLARAALFRHESGDLASLDDAEQRAYAAFDAVGPDHVEADIVSRTAVHAALTRYRAQPLDERTVEVALRAGRMSLRAVEHARLHGTHQPDSDRASAHLYFSLALNVSLFRTLDEETVEEAIAQLEAYRAFAPPDDGGVYAANMAAMLTARAFLTWSRADVERSDELWARLQNDLPPNHPLLPHIVQKRAACAELARLMRRLPFNGTGLVRKMRPLLDPLLRGVQVPPILMYAPPERPGLRSPGPGPEDFAAYTGSPRPAPPSPLGPPAATAVAVWPPGPPADAGPARAATAEDVSELPAEAAEVYRALLGAGAVDPRRLALAEAQLRELLAEPGLADGPRGWTASVLVQMVAARFTFSDDPGDLAAVRCGDEQLALLPVTSARYLELLVAVESRRQSYGMLHRDETTVARAYDALRWAFERVPEGSVTWLGCAMPYAQALACVSAMRGDPAGTQEAVRLAEVMARRLEELPGQPGYGPELAALREQLRPALATIAELARAAHNDVIGDHYGAEYNPVWDPKTELALPPVARFENARTALGNALERHDWAGAADAAEVALEVLPVLASQALSREDRQAVLRSALLGRRYPAPAAGGTRRSADVPDQLAGTSLARTACAVALAAGRTEQAAALLEQGRAVLMGQDIQARTDVSDLAAAHPAVAGSFTELGLRLRRAEAEAASGPDDVVRIREQHAAADEWRRLLERIRALDGFADFLLPPTAADMRAEAGQGPIVLVNIDRLRSDALIVTAEDIRPVPLDVTEGLLAHQARRFLAAVSVGRDAPRGRRDEAAETVFAVLEWLWDTIAEPVLEKAGLTEPIPDGAPRGAVPRLWWSASGPLAHLPLHAAGYQRKAPLAERRSVLDRVASSYTPGIRALRHARQTPAPVGGAGPFLAVRRPTGADGGEGASRDEVAAMAGTLGTLRRLEGDEATVGRVLAELSSAATVHFACHGVSDPEDPSKSRLDLADGPLGVLDVARRQLPHAQLAVLLACHTARTDRLPDEAIHLTSAFQTAGYPQVVGALWEAADLVSVRLTERLYRSLRGYGGGLDVTDTARAVHGIVRELRARYVKAPAVWAPYVHTGR</sequence>
<protein>
    <submittedName>
        <fullName evidence="3">CHAT domain-containing protein</fullName>
    </submittedName>
</protein>
<proteinExistence type="predicted"/>
<keyword evidence="4" id="KW-1185">Reference proteome</keyword>
<feature type="compositionally biased region" description="Pro residues" evidence="1">
    <location>
        <begin position="423"/>
        <end position="432"/>
    </location>
</feature>
<comment type="caution">
    <text evidence="3">The sequence shown here is derived from an EMBL/GenBank/DDBJ whole genome shotgun (WGS) entry which is preliminary data.</text>
</comment>
<gene>
    <name evidence="3" type="ORF">ACFPIH_47145</name>
</gene>
<feature type="domain" description="CHAT" evidence="2">
    <location>
        <begin position="962"/>
        <end position="1247"/>
    </location>
</feature>
<dbReference type="RefSeq" id="WP_381185184.1">
    <property type="nucleotide sequence ID" value="NZ_JBHSFK010000049.1"/>
</dbReference>
<evidence type="ECO:0000256" key="1">
    <source>
        <dbReference type="SAM" id="MobiDB-lite"/>
    </source>
</evidence>
<evidence type="ECO:0000259" key="2">
    <source>
        <dbReference type="Pfam" id="PF12770"/>
    </source>
</evidence>
<dbReference type="Proteomes" id="UP001595839">
    <property type="component" value="Unassembled WGS sequence"/>
</dbReference>
<reference evidence="4" key="1">
    <citation type="journal article" date="2019" name="Int. J. Syst. Evol. Microbiol.">
        <title>The Global Catalogue of Microorganisms (GCM) 10K type strain sequencing project: providing services to taxonomists for standard genome sequencing and annotation.</title>
        <authorList>
            <consortium name="The Broad Institute Genomics Platform"/>
            <consortium name="The Broad Institute Genome Sequencing Center for Infectious Disease"/>
            <person name="Wu L."/>
            <person name="Ma J."/>
        </authorList>
    </citation>
    <scope>NUCLEOTIDE SEQUENCE [LARGE SCALE GENOMIC DNA]</scope>
    <source>
        <strain evidence="4">CGMCC 4.7177</strain>
    </source>
</reference>
<evidence type="ECO:0000313" key="4">
    <source>
        <dbReference type="Proteomes" id="UP001595839"/>
    </source>
</evidence>
<dbReference type="Pfam" id="PF12770">
    <property type="entry name" value="CHAT"/>
    <property type="match status" value="1"/>
</dbReference>